<dbReference type="EMBL" id="VFIA01000008">
    <property type="protein sequence ID" value="MBC3791209.1"/>
    <property type="molecule type" value="Genomic_DNA"/>
</dbReference>
<dbReference type="PANTHER" id="PTHR39162:SF1">
    <property type="entry name" value="SPORULATION PROTEIN YTFJ"/>
    <property type="match status" value="1"/>
</dbReference>
<dbReference type="RefSeq" id="WP_186737007.1">
    <property type="nucleotide sequence ID" value="NZ_VFIA01000008.1"/>
</dbReference>
<gene>
    <name evidence="1" type="ORF">FH603_1708</name>
</gene>
<keyword evidence="2" id="KW-1185">Reference proteome</keyword>
<evidence type="ECO:0000313" key="1">
    <source>
        <dbReference type="EMBL" id="MBC3791209.1"/>
    </source>
</evidence>
<accession>A0ABR6W4R2</accession>
<reference evidence="1 2" key="1">
    <citation type="submission" date="2019-06" db="EMBL/GenBank/DDBJ databases">
        <title>Spirosoma utsteinense sp. nov. isolated from Antarctic ice-free soils.</title>
        <authorList>
            <person name="Tahon G."/>
        </authorList>
    </citation>
    <scope>NUCLEOTIDE SEQUENCE [LARGE SCALE GENOMIC DNA]</scope>
    <source>
        <strain evidence="1 2">LMG 31447</strain>
    </source>
</reference>
<dbReference type="Proteomes" id="UP000700732">
    <property type="component" value="Unassembled WGS sequence"/>
</dbReference>
<proteinExistence type="predicted"/>
<sequence length="124" mass="13359">MTTSINEVLNNVTEFLRSEAKTDTVIGQSFQLGIFSCVPVIRIGMGFGFGGGEGEDKKQGHGEGSGAGAGYGIEPIGFLVSKDDQIQFIATKQSRGLSEVFEKMPDLLEKFMNRKQQPDPVVTA</sequence>
<name>A0ABR6W4R2_9BACT</name>
<dbReference type="Pfam" id="PF09579">
    <property type="entry name" value="Spore_YtfJ"/>
    <property type="match status" value="1"/>
</dbReference>
<protein>
    <submittedName>
        <fullName evidence="1">Spore protein YtfJ</fullName>
    </submittedName>
</protein>
<organism evidence="1 2">
    <name type="scientific">Spirosoma utsteinense</name>
    <dbReference type="NCBI Taxonomy" id="2585773"/>
    <lineage>
        <taxon>Bacteria</taxon>
        <taxon>Pseudomonadati</taxon>
        <taxon>Bacteroidota</taxon>
        <taxon>Cytophagia</taxon>
        <taxon>Cytophagales</taxon>
        <taxon>Cytophagaceae</taxon>
        <taxon>Spirosoma</taxon>
    </lineage>
</organism>
<dbReference type="InterPro" id="IPR014229">
    <property type="entry name" value="Spore_YtfJ"/>
</dbReference>
<dbReference type="PIRSF" id="PIRSF021377">
    <property type="entry name" value="YtfJ"/>
    <property type="match status" value="1"/>
</dbReference>
<evidence type="ECO:0000313" key="2">
    <source>
        <dbReference type="Proteomes" id="UP000700732"/>
    </source>
</evidence>
<comment type="caution">
    <text evidence="1">The sequence shown here is derived from an EMBL/GenBank/DDBJ whole genome shotgun (WGS) entry which is preliminary data.</text>
</comment>
<dbReference type="PANTHER" id="PTHR39162">
    <property type="entry name" value="GLL3345 PROTEIN"/>
    <property type="match status" value="1"/>
</dbReference>